<dbReference type="Pfam" id="PF03109">
    <property type="entry name" value="ABC1"/>
    <property type="match status" value="1"/>
</dbReference>
<dbReference type="PANTHER" id="PTHR10566">
    <property type="entry name" value="CHAPERONE-ACTIVITY OF BC1 COMPLEX CABC1 -RELATED"/>
    <property type="match status" value="1"/>
</dbReference>
<name>A0A0B4XML9_9GAMM</name>
<dbReference type="EMBL" id="CP004387">
    <property type="protein sequence ID" value="AJD48361.1"/>
    <property type="molecule type" value="Genomic_DNA"/>
</dbReference>
<feature type="domain" description="ABC1 atypical kinase-like" evidence="3">
    <location>
        <begin position="97"/>
        <end position="341"/>
    </location>
</feature>
<feature type="transmembrane region" description="Helical" evidence="2">
    <location>
        <begin position="520"/>
        <end position="543"/>
    </location>
</feature>
<dbReference type="InterPro" id="IPR004147">
    <property type="entry name" value="ABC1_dom"/>
</dbReference>
<dbReference type="InterPro" id="IPR011009">
    <property type="entry name" value="Kinase-like_dom_sf"/>
</dbReference>
<evidence type="ECO:0000259" key="3">
    <source>
        <dbReference type="Pfam" id="PF03109"/>
    </source>
</evidence>
<dbReference type="SUPFAM" id="SSF56112">
    <property type="entry name" value="Protein kinase-like (PK-like)"/>
    <property type="match status" value="1"/>
</dbReference>
<dbReference type="KEGG" id="apac:S7S_09745"/>
<keyword evidence="2" id="KW-0472">Membrane</keyword>
<protein>
    <submittedName>
        <fullName evidence="4">ABC1 family protein, ubiquinone biosynthesis protein</fullName>
    </submittedName>
</protein>
<dbReference type="Proteomes" id="UP000006764">
    <property type="component" value="Chromosome"/>
</dbReference>
<evidence type="ECO:0000256" key="2">
    <source>
        <dbReference type="SAM" id="Phobius"/>
    </source>
</evidence>
<keyword evidence="4" id="KW-0830">Ubiquinone</keyword>
<dbReference type="STRING" id="391936.S7S_09745"/>
<proteinExistence type="inferred from homology"/>
<sequence>MGLLDTGKDLRRANTLATILLKYGFGDVIRRLGLAAPLEQAGKLVRTSIDRDLLTMPPPQRLRCALEEMGPTFVKLGQILATRVDMFPREWIDEFERLQDNTPALPFEQLLPMVEQALGKPVTKVFRNIDPVPLGVASIGQVHRATTLRGEQVVLKIQKPDIRAKIDSDLRLLRHVARLAVDNSAELRRYRPVELVREFERSLSRELDFTIEARNADRIRKNLRKLEWVKVPRVYWSWTSPTLSVQELIEGIPARQLERLEAAGMDRPLIARRGAAIAWKMALEDGFFHADPHPGNFLIMPGNRIGMLDYGMVGKLSHSRREQMVQIMKSVVLQEPEGCAAVLASWSDGQPVKYEALVADVEDVISLYYGIPLEDLDVGALLNDITGLLRNHNLVLPPDIALLIKAIITLEGFGRLIHPGFDVMSEAEPLIRRMLRQRYSPTRLAKNLSLKALDAVDRLYAPPAPAGNPVSEGNGIDPRHLERLVRHIERSQYRQVQAMLVTGGIIAGAVMLGGRTPPTLWDISLFGLLVFLGSTTWGAWLMLVSRRYLREWE</sequence>
<dbReference type="PANTHER" id="PTHR10566:SF113">
    <property type="entry name" value="PROTEIN ACTIVITY OF BC1 COMPLEX KINASE 7, CHLOROPLASTIC"/>
    <property type="match status" value="1"/>
</dbReference>
<organism evidence="4 5">
    <name type="scientific">Isoalcanivorax pacificus W11-5</name>
    <dbReference type="NCBI Taxonomy" id="391936"/>
    <lineage>
        <taxon>Bacteria</taxon>
        <taxon>Pseudomonadati</taxon>
        <taxon>Pseudomonadota</taxon>
        <taxon>Gammaproteobacteria</taxon>
        <taxon>Oceanospirillales</taxon>
        <taxon>Alcanivoracaceae</taxon>
        <taxon>Isoalcanivorax</taxon>
    </lineage>
</organism>
<dbReference type="InterPro" id="IPR050154">
    <property type="entry name" value="UbiB_kinase"/>
</dbReference>
<dbReference type="AlphaFoldDB" id="A0A0B4XML9"/>
<keyword evidence="2" id="KW-0812">Transmembrane</keyword>
<reference evidence="4 5" key="1">
    <citation type="journal article" date="2012" name="J. Bacteriol.">
        <title>Genome sequence of an alkane-degrading bacterium, Alcanivorax pacificus type strain W11-5, isolated from deep sea sediment.</title>
        <authorList>
            <person name="Lai Q."/>
            <person name="Shao Z."/>
        </authorList>
    </citation>
    <scope>NUCLEOTIDE SEQUENCE [LARGE SCALE GENOMIC DNA]</scope>
    <source>
        <strain evidence="4 5">W11-5</strain>
    </source>
</reference>
<evidence type="ECO:0000313" key="5">
    <source>
        <dbReference type="Proteomes" id="UP000006764"/>
    </source>
</evidence>
<comment type="similarity">
    <text evidence="1">Belongs to the protein kinase superfamily. ADCK protein kinase family.</text>
</comment>
<evidence type="ECO:0000313" key="4">
    <source>
        <dbReference type="EMBL" id="AJD48361.1"/>
    </source>
</evidence>
<keyword evidence="2" id="KW-1133">Transmembrane helix</keyword>
<dbReference type="HOGENOM" id="CLU_006533_0_2_6"/>
<gene>
    <name evidence="4" type="ORF">S7S_09745</name>
</gene>
<evidence type="ECO:0000256" key="1">
    <source>
        <dbReference type="ARBA" id="ARBA00009670"/>
    </source>
</evidence>
<keyword evidence="5" id="KW-1185">Reference proteome</keyword>
<dbReference type="CDD" id="cd05121">
    <property type="entry name" value="ABC1_ADCK3-like"/>
    <property type="match status" value="1"/>
</dbReference>
<accession>A0A0B4XML9</accession>